<keyword evidence="6" id="KW-1185">Reference proteome</keyword>
<proteinExistence type="predicted"/>
<dbReference type="EMBL" id="CAJNAU010000226">
    <property type="protein sequence ID" value="CAE6868228.1"/>
    <property type="molecule type" value="Genomic_DNA"/>
</dbReference>
<organism evidence="5 6">
    <name type="scientific">Paraburkholderia aspalathi</name>
    <dbReference type="NCBI Taxonomy" id="1324617"/>
    <lineage>
        <taxon>Bacteria</taxon>
        <taxon>Pseudomonadati</taxon>
        <taxon>Pseudomonadota</taxon>
        <taxon>Betaproteobacteria</taxon>
        <taxon>Burkholderiales</taxon>
        <taxon>Burkholderiaceae</taxon>
        <taxon>Paraburkholderia</taxon>
    </lineage>
</organism>
<dbReference type="PROSITE" id="PS51257">
    <property type="entry name" value="PROKAR_LIPOPROTEIN"/>
    <property type="match status" value="1"/>
</dbReference>
<accession>A0ABM8T8H0</accession>
<comment type="caution">
    <text evidence="5">The sequence shown here is derived from an EMBL/GenBank/DDBJ whole genome shotgun (WGS) entry which is preliminary data.</text>
</comment>
<keyword evidence="3" id="KW-0732">Signal</keyword>
<dbReference type="SUPFAM" id="SSF52151">
    <property type="entry name" value="FabD/lysophospholipase-like"/>
    <property type="match status" value="1"/>
</dbReference>
<dbReference type="Proteomes" id="UP000674425">
    <property type="component" value="Unassembled WGS sequence"/>
</dbReference>
<dbReference type="PROSITE" id="PS51635">
    <property type="entry name" value="PNPLA"/>
    <property type="match status" value="1"/>
</dbReference>
<feature type="domain" description="PNPLA" evidence="4">
    <location>
        <begin position="61"/>
        <end position="296"/>
    </location>
</feature>
<gene>
    <name evidence="5" type="ORF">R69658_07991</name>
</gene>
<reference evidence="5 6" key="1">
    <citation type="submission" date="2021-02" db="EMBL/GenBank/DDBJ databases">
        <authorList>
            <person name="Vanwijnsberghe S."/>
        </authorList>
    </citation>
    <scope>NUCLEOTIDE SEQUENCE [LARGE SCALE GENOMIC DNA]</scope>
    <source>
        <strain evidence="5 6">R-69658</strain>
    </source>
</reference>
<evidence type="ECO:0000256" key="1">
    <source>
        <dbReference type="ARBA" id="ARBA00023098"/>
    </source>
</evidence>
<feature type="active site" description="Nucleophile" evidence="2">
    <location>
        <position position="102"/>
    </location>
</feature>
<evidence type="ECO:0000256" key="3">
    <source>
        <dbReference type="SAM" id="SignalP"/>
    </source>
</evidence>
<evidence type="ECO:0000313" key="5">
    <source>
        <dbReference type="EMBL" id="CAE6868228.1"/>
    </source>
</evidence>
<dbReference type="InterPro" id="IPR002641">
    <property type="entry name" value="PNPLA_dom"/>
</dbReference>
<feature type="active site" description="Proton acceptor" evidence="2">
    <location>
        <position position="283"/>
    </location>
</feature>
<dbReference type="InterPro" id="IPR016035">
    <property type="entry name" value="Acyl_Trfase/lysoPLipase"/>
</dbReference>
<keyword evidence="1 2" id="KW-0443">Lipid metabolism</keyword>
<keyword evidence="2" id="KW-0442">Lipid degradation</keyword>
<protein>
    <recommendedName>
        <fullName evidence="4">PNPLA domain-containing protein</fullName>
    </recommendedName>
</protein>
<feature type="short sequence motif" description="DGA/G" evidence="2">
    <location>
        <begin position="283"/>
        <end position="285"/>
    </location>
</feature>
<keyword evidence="2" id="KW-0378">Hydrolase</keyword>
<evidence type="ECO:0000313" key="6">
    <source>
        <dbReference type="Proteomes" id="UP000674425"/>
    </source>
</evidence>
<evidence type="ECO:0000259" key="4">
    <source>
        <dbReference type="PROSITE" id="PS51635"/>
    </source>
</evidence>
<evidence type="ECO:0000256" key="2">
    <source>
        <dbReference type="PROSITE-ProRule" id="PRU01161"/>
    </source>
</evidence>
<dbReference type="Pfam" id="PF01734">
    <property type="entry name" value="Patatin"/>
    <property type="match status" value="1"/>
</dbReference>
<sequence>MKWLPSLASTFAIVAALSGCSTGAVGTPSTTVANNNEISTPIVNSQVCSQGTTANHVVFFLTISGGGSRAAYFGAEVISRLQNFDDRGSDLAKHINVVSSVSGGSITAALYGISRDEPDPQTWRPVWNAKLIRKRLAANLKIDMAEQLANPKFLLPYLFGRTDRTDALAEALDSDVFFDRMKSSENLTLGNLNPERPQIIFNATNATAESTTAFRPRPFGSLFTFSKTDLESIGVDYATMPLSRAVAASAAFPGLLSPVVLNRYRLGTDEMELHTPRYIHLIDGGNVDNLGLLAVKRALVENSHRLLADCDQVVVVTVDAFGAQGFHRDSQPKMRSAAGWFIDDNTLLSAFDALLAANRTRLLAEFKSRTFVPPADSEQCRKDDLPADVCLGGVRVNWDEVNALLKKKLFFVHISFDSEEIMEPPVVTYCQNAYLGPGSPCVGEDHDPRYYGERAALLARLKHIPTTFGLSQQEQSDISTYVHLFFNPQNECLLHLRDLVAKHATHTSAFYNVATNSCDETTSDPAAQQGRVRAGKEIFGDAIPIAKTPGHIEEAPSILSSRYVPLDTVSAREAYWQTVFDRYGWLRPATSANK</sequence>
<dbReference type="RefSeq" id="WP_200623040.1">
    <property type="nucleotide sequence ID" value="NZ_CAJNAU010000226.1"/>
</dbReference>
<comment type="caution">
    <text evidence="2">Lacks conserved residue(s) required for the propagation of feature annotation.</text>
</comment>
<feature type="signal peptide" evidence="3">
    <location>
        <begin position="1"/>
        <end position="26"/>
    </location>
</feature>
<feature type="chain" id="PRO_5045629155" description="PNPLA domain-containing protein" evidence="3">
    <location>
        <begin position="27"/>
        <end position="594"/>
    </location>
</feature>
<dbReference type="Gene3D" id="3.40.1090.10">
    <property type="entry name" value="Cytosolic phospholipase A2 catalytic domain"/>
    <property type="match status" value="1"/>
</dbReference>
<name>A0ABM8T8H0_9BURK</name>